<name>A0AAX1C8Z0_9GAMM</name>
<proteinExistence type="predicted"/>
<sequence length="61" mass="6678">MHAHFFLSFIDEIRIAARPAPSDVAARYALAVAGRSTSGHFPISRSRLIHRGAFFLALIAV</sequence>
<evidence type="ECO:0000313" key="2">
    <source>
        <dbReference type="Proteomes" id="UP000245055"/>
    </source>
</evidence>
<evidence type="ECO:0000313" key="1">
    <source>
        <dbReference type="EMBL" id="PWD74561.1"/>
    </source>
</evidence>
<comment type="caution">
    <text evidence="1">The sequence shown here is derived from an EMBL/GenBank/DDBJ whole genome shotgun (WGS) entry which is preliminary data.</text>
</comment>
<organism evidence="1 2">
    <name type="scientific">Dickeya dianthicola</name>
    <dbReference type="NCBI Taxonomy" id="204039"/>
    <lineage>
        <taxon>Bacteria</taxon>
        <taxon>Pseudomonadati</taxon>
        <taxon>Pseudomonadota</taxon>
        <taxon>Gammaproteobacteria</taxon>
        <taxon>Enterobacterales</taxon>
        <taxon>Pectobacteriaceae</taxon>
        <taxon>Dickeya</taxon>
    </lineage>
</organism>
<protein>
    <submittedName>
        <fullName evidence="1">Uncharacterized protein</fullName>
    </submittedName>
</protein>
<dbReference type="Proteomes" id="UP000245055">
    <property type="component" value="Unassembled WGS sequence"/>
</dbReference>
<accession>A0AAX1C8Z0</accession>
<dbReference type="AlphaFoldDB" id="A0AAX1C8Z0"/>
<dbReference type="EMBL" id="QESZ01000009">
    <property type="protein sequence ID" value="PWD74561.1"/>
    <property type="molecule type" value="Genomic_DNA"/>
</dbReference>
<dbReference type="RefSeq" id="WP_024106812.1">
    <property type="nucleotide sequence ID" value="NZ_CP162003.1"/>
</dbReference>
<gene>
    <name evidence="1" type="ORF">DF213_07440</name>
</gene>
<reference evidence="1 2" key="1">
    <citation type="submission" date="2018-05" db="EMBL/GenBank/DDBJ databases">
        <title>Genomic diversity of pathogens causing Blackleg of Potato in Pakistan.</title>
        <authorList>
            <person name="Sarfraz S."/>
            <person name="Riaz K."/>
            <person name="Oulghazi S."/>
            <person name="Cigna J."/>
            <person name="Sahi S.T."/>
            <person name="Khan S.H."/>
            <person name="Hameed A."/>
            <person name="Faure D."/>
        </authorList>
    </citation>
    <scope>NUCLEOTIDE SEQUENCE [LARGE SCALE GENOMIC DNA]</scope>
    <source>
        <strain evidence="1 2">SS70</strain>
    </source>
</reference>